<dbReference type="InterPro" id="IPR014027">
    <property type="entry name" value="UDP-Glc/GDP-Man_DH_C"/>
</dbReference>
<keyword evidence="3" id="KW-0520">NAD</keyword>
<evidence type="ECO:0000313" key="7">
    <source>
        <dbReference type="Proteomes" id="UP000199474"/>
    </source>
</evidence>
<dbReference type="GO" id="GO:0000271">
    <property type="term" value="P:polysaccharide biosynthetic process"/>
    <property type="evidence" value="ECO:0007669"/>
    <property type="project" value="InterPro"/>
</dbReference>
<dbReference type="NCBIfam" id="TIGR03026">
    <property type="entry name" value="NDP-sugDHase"/>
    <property type="match status" value="1"/>
</dbReference>
<dbReference type="GO" id="GO:0051287">
    <property type="term" value="F:NAD binding"/>
    <property type="evidence" value="ECO:0007669"/>
    <property type="project" value="InterPro"/>
</dbReference>
<gene>
    <name evidence="6" type="ORF">SAMN05216238_10974</name>
</gene>
<evidence type="ECO:0000256" key="2">
    <source>
        <dbReference type="ARBA" id="ARBA00023002"/>
    </source>
</evidence>
<dbReference type="STRING" id="640948.SAMN05216238_10974"/>
<evidence type="ECO:0000256" key="3">
    <source>
        <dbReference type="ARBA" id="ARBA00023027"/>
    </source>
</evidence>
<dbReference type="InterPro" id="IPR036291">
    <property type="entry name" value="NAD(P)-bd_dom_sf"/>
</dbReference>
<evidence type="ECO:0000313" key="6">
    <source>
        <dbReference type="EMBL" id="SFE16505.1"/>
    </source>
</evidence>
<dbReference type="InterPro" id="IPR017476">
    <property type="entry name" value="UDP-Glc/GDP-Man"/>
</dbReference>
<evidence type="ECO:0000259" key="5">
    <source>
        <dbReference type="SMART" id="SM00984"/>
    </source>
</evidence>
<dbReference type="Proteomes" id="UP000199474">
    <property type="component" value="Unassembled WGS sequence"/>
</dbReference>
<sequence length="448" mass="49181">MTTEMGFDIIMTDYSESLPNVAVVGLGKIGLTLAAVFANHRYNVFGADINPDVVASVNQGTSHIQNEPGLDELVWTAHHNNTLSATTATAEAVSQADTIIVIVPVLTDEQNQIDYRMIDRAVEDIAMGIKEDALVIFETTLPPGDTENRFGKMIKEISGLRPGQDFNLAYSPERVYSNQIVHDLQHYPKIVGGINEKSLERAANFYKKALGCELIEVSSLGTAEFAKVAECVYRDVNIALANELSMFAEEKDINMAEVISASNSQPYSNIHSPGIGVGGHCIPIYPYFFINKGLSEGLTPLSRKINDSMPDYAITKIEERIGSLSGKNILILGLSYRGNVKEPTKSTALRLIDQLQKKGANTFVNDPSFSDREISQYGVTPLALNNQYCSEIDGVILQAFHDAYNAIDFSHFTKCQLILDGRNKLNQKEINRLGITYEGIGNEGGLTF</sequence>
<dbReference type="Pfam" id="PF00984">
    <property type="entry name" value="UDPG_MGDP_dh"/>
    <property type="match status" value="1"/>
</dbReference>
<dbReference type="AlphaFoldDB" id="A0A1I1YA50"/>
<dbReference type="SMART" id="SM00984">
    <property type="entry name" value="UDPG_MGDP_dh_C"/>
    <property type="match status" value="1"/>
</dbReference>
<proteinExistence type="inferred from homology"/>
<keyword evidence="2" id="KW-0560">Oxidoreductase</keyword>
<evidence type="ECO:0000256" key="4">
    <source>
        <dbReference type="PIRNR" id="PIRNR000124"/>
    </source>
</evidence>
<dbReference type="PANTHER" id="PTHR43491:SF2">
    <property type="entry name" value="UDP-N-ACETYL-D-MANNOSAMINE DEHYDROGENASE"/>
    <property type="match status" value="1"/>
</dbReference>
<dbReference type="InterPro" id="IPR008927">
    <property type="entry name" value="6-PGluconate_DH-like_C_sf"/>
</dbReference>
<dbReference type="SUPFAM" id="SSF51735">
    <property type="entry name" value="NAD(P)-binding Rossmann-fold domains"/>
    <property type="match status" value="1"/>
</dbReference>
<dbReference type="Pfam" id="PF03720">
    <property type="entry name" value="UDPG_MGDP_dh_C"/>
    <property type="match status" value="1"/>
</dbReference>
<dbReference type="EMBL" id="FOMR01000009">
    <property type="protein sequence ID" value="SFE16505.1"/>
    <property type="molecule type" value="Genomic_DNA"/>
</dbReference>
<dbReference type="InterPro" id="IPR001732">
    <property type="entry name" value="UDP-Glc/GDP-Man_DH_N"/>
</dbReference>
<accession>A0A1I1YA50</accession>
<dbReference type="GO" id="GO:0016628">
    <property type="term" value="F:oxidoreductase activity, acting on the CH-CH group of donors, NAD or NADP as acceptor"/>
    <property type="evidence" value="ECO:0007669"/>
    <property type="project" value="InterPro"/>
</dbReference>
<feature type="domain" description="UDP-glucose/GDP-mannose dehydrogenase C-terminal" evidence="5">
    <location>
        <begin position="330"/>
        <end position="427"/>
    </location>
</feature>
<comment type="similarity">
    <text evidence="1 4">Belongs to the UDP-glucose/GDP-mannose dehydrogenase family.</text>
</comment>
<organism evidence="6 7">
    <name type="scientific">Lentibacillus persicus</name>
    <dbReference type="NCBI Taxonomy" id="640948"/>
    <lineage>
        <taxon>Bacteria</taxon>
        <taxon>Bacillati</taxon>
        <taxon>Bacillota</taxon>
        <taxon>Bacilli</taxon>
        <taxon>Bacillales</taxon>
        <taxon>Bacillaceae</taxon>
        <taxon>Lentibacillus</taxon>
    </lineage>
</organism>
<name>A0A1I1YA50_9BACI</name>
<dbReference type="SUPFAM" id="SSF48179">
    <property type="entry name" value="6-phosphogluconate dehydrogenase C-terminal domain-like"/>
    <property type="match status" value="1"/>
</dbReference>
<evidence type="ECO:0000256" key="1">
    <source>
        <dbReference type="ARBA" id="ARBA00006601"/>
    </source>
</evidence>
<dbReference type="SUPFAM" id="SSF52413">
    <property type="entry name" value="UDP-glucose/GDP-mannose dehydrogenase C-terminal domain"/>
    <property type="match status" value="1"/>
</dbReference>
<keyword evidence="7" id="KW-1185">Reference proteome</keyword>
<dbReference type="PANTHER" id="PTHR43491">
    <property type="entry name" value="UDP-N-ACETYL-D-MANNOSAMINE DEHYDROGENASE"/>
    <property type="match status" value="1"/>
</dbReference>
<dbReference type="GO" id="GO:0016616">
    <property type="term" value="F:oxidoreductase activity, acting on the CH-OH group of donors, NAD or NADP as acceptor"/>
    <property type="evidence" value="ECO:0007669"/>
    <property type="project" value="InterPro"/>
</dbReference>
<dbReference type="Gene3D" id="3.40.50.720">
    <property type="entry name" value="NAD(P)-binding Rossmann-like Domain"/>
    <property type="match status" value="2"/>
</dbReference>
<dbReference type="PIRSF" id="PIRSF000124">
    <property type="entry name" value="UDPglc_GDPman_dh"/>
    <property type="match status" value="1"/>
</dbReference>
<reference evidence="7" key="1">
    <citation type="submission" date="2016-10" db="EMBL/GenBank/DDBJ databases">
        <authorList>
            <person name="Varghese N."/>
            <person name="Submissions S."/>
        </authorList>
    </citation>
    <scope>NUCLEOTIDE SEQUENCE [LARGE SCALE GENOMIC DNA]</scope>
    <source>
        <strain evidence="7">DSM 22530</strain>
    </source>
</reference>
<dbReference type="InterPro" id="IPR014026">
    <property type="entry name" value="UDP-Glc/GDP-Man_DH_dimer"/>
</dbReference>
<dbReference type="PIRSF" id="PIRSF500136">
    <property type="entry name" value="UDP_ManNAc_DH"/>
    <property type="match status" value="1"/>
</dbReference>
<dbReference type="RefSeq" id="WP_245745403.1">
    <property type="nucleotide sequence ID" value="NZ_FOMR01000009.1"/>
</dbReference>
<dbReference type="Pfam" id="PF03721">
    <property type="entry name" value="UDPG_MGDP_dh_N"/>
    <property type="match status" value="1"/>
</dbReference>
<dbReference type="InterPro" id="IPR028359">
    <property type="entry name" value="UDP_ManNAc/GlcNAc_DH"/>
</dbReference>
<protein>
    <submittedName>
        <fullName evidence="6">Nucleotide sugar dehydrogenase</fullName>
    </submittedName>
</protein>
<dbReference type="InterPro" id="IPR036220">
    <property type="entry name" value="UDP-Glc/GDP-Man_DH_C_sf"/>
</dbReference>